<sequence>MLEIALPDGAMVRVGRDVGEAALRRAGRAAQAIPVPSGVRVWLATGTTDMRRTMNSLAFQVQQLLGRDPLPGTFGQRFHIVIVGLEKASSMLIRSWSPHTAEHDDTTGSFAPPAVGRERLTACFEGVVPSHC</sequence>
<reference evidence="1" key="2">
    <citation type="submission" date="2022-10" db="EMBL/GenBank/DDBJ databases">
        <authorList>
            <person name="Trinh H.N."/>
        </authorList>
    </citation>
    <scope>NUCLEOTIDE SEQUENCE</scope>
    <source>
        <strain evidence="1">RN2-1</strain>
    </source>
</reference>
<organism evidence="1 2">
    <name type="scientific">Limobrevibacterium gyesilva</name>
    <dbReference type="NCBI Taxonomy" id="2991712"/>
    <lineage>
        <taxon>Bacteria</taxon>
        <taxon>Pseudomonadati</taxon>
        <taxon>Pseudomonadota</taxon>
        <taxon>Alphaproteobacteria</taxon>
        <taxon>Acetobacterales</taxon>
        <taxon>Acetobacteraceae</taxon>
        <taxon>Limobrevibacterium</taxon>
    </lineage>
</organism>
<proteinExistence type="predicted"/>
<protein>
    <submittedName>
        <fullName evidence="1">IS66 family insertion sequence element accessory protein TnpB</fullName>
    </submittedName>
</protein>
<reference evidence="1" key="1">
    <citation type="submission" date="2022-09" db="EMBL/GenBank/DDBJ databases">
        <title>Rhodovastum sp. nov. RN2-1 isolated from soil in Seongnam, South Korea.</title>
        <authorList>
            <person name="Le N.T."/>
        </authorList>
    </citation>
    <scope>NUCLEOTIDE SEQUENCE</scope>
    <source>
        <strain evidence="1">RN2-1</strain>
    </source>
</reference>
<accession>A0AA41YSF5</accession>
<name>A0AA41YSF5_9PROT</name>
<keyword evidence="2" id="KW-1185">Reference proteome</keyword>
<gene>
    <name evidence="1" type="primary">tnpB</name>
    <name evidence="1" type="ORF">OL599_25360</name>
</gene>
<dbReference type="EMBL" id="JAPDNT010000060">
    <property type="protein sequence ID" value="MCW3477881.1"/>
    <property type="molecule type" value="Genomic_DNA"/>
</dbReference>
<evidence type="ECO:0000313" key="1">
    <source>
        <dbReference type="EMBL" id="MCW3477881.1"/>
    </source>
</evidence>
<dbReference type="AlphaFoldDB" id="A0AA41YSF5"/>
<dbReference type="RefSeq" id="WP_264716863.1">
    <property type="nucleotide sequence ID" value="NZ_JAPDNT010000060.1"/>
</dbReference>
<dbReference type="Proteomes" id="UP001165679">
    <property type="component" value="Unassembled WGS sequence"/>
</dbReference>
<dbReference type="Pfam" id="PF05717">
    <property type="entry name" value="TnpB_IS66"/>
    <property type="match status" value="1"/>
</dbReference>
<evidence type="ECO:0000313" key="2">
    <source>
        <dbReference type="Proteomes" id="UP001165679"/>
    </source>
</evidence>
<dbReference type="InterPro" id="IPR008878">
    <property type="entry name" value="Transposase_IS66_Orf2"/>
</dbReference>
<comment type="caution">
    <text evidence="1">The sequence shown here is derived from an EMBL/GenBank/DDBJ whole genome shotgun (WGS) entry which is preliminary data.</text>
</comment>